<organism evidence="1 2">
    <name type="scientific">Natrarchaeobius chitinivorans</name>
    <dbReference type="NCBI Taxonomy" id="1679083"/>
    <lineage>
        <taxon>Archaea</taxon>
        <taxon>Methanobacteriati</taxon>
        <taxon>Methanobacteriota</taxon>
        <taxon>Stenosarchaea group</taxon>
        <taxon>Halobacteria</taxon>
        <taxon>Halobacteriales</taxon>
        <taxon>Natrialbaceae</taxon>
        <taxon>Natrarchaeobius</taxon>
    </lineage>
</organism>
<dbReference type="AlphaFoldDB" id="A0A3N6LZ83"/>
<protein>
    <submittedName>
        <fullName evidence="1">DUF354 domain-containing protein</fullName>
    </submittedName>
</protein>
<name>A0A3N6LZ83_NATCH</name>
<dbReference type="PANTHER" id="PTHR39662:SF1">
    <property type="entry name" value="DUF354 DOMAIN-CONTAINING PROTEIN"/>
    <property type="match status" value="1"/>
</dbReference>
<dbReference type="SUPFAM" id="SSF53756">
    <property type="entry name" value="UDP-Glycosyltransferase/glycogen phosphorylase"/>
    <property type="match status" value="1"/>
</dbReference>
<dbReference type="PANTHER" id="PTHR39662">
    <property type="entry name" value="DUF354 DOMAIN-CONTAINING PROTEIN-RELATED"/>
    <property type="match status" value="1"/>
</dbReference>
<comment type="caution">
    <text evidence="1">The sequence shown here is derived from an EMBL/GenBank/DDBJ whole genome shotgun (WGS) entry which is preliminary data.</text>
</comment>
<reference evidence="1 2" key="1">
    <citation type="submission" date="2018-10" db="EMBL/GenBank/DDBJ databases">
        <title>Natrarchaeobius chitinivorans gen. nov., sp. nov., and Natrarchaeobius haloalkaliphilus sp. nov., alkaliphilic, chitin-utilizing haloarchaea from hypersaline alkaline lakes.</title>
        <authorList>
            <person name="Sorokin D.Y."/>
            <person name="Elcheninov A.G."/>
            <person name="Kostrikina N.A."/>
            <person name="Bale N.J."/>
            <person name="Sinninghe Damste J.S."/>
            <person name="Khijniak T.V."/>
            <person name="Kublanov I.V."/>
            <person name="Toshchakov S.V."/>
        </authorList>
    </citation>
    <scope>NUCLEOTIDE SEQUENCE [LARGE SCALE GENOMIC DNA]</scope>
    <source>
        <strain evidence="1 2">AArcht7</strain>
    </source>
</reference>
<dbReference type="InterPro" id="IPR007152">
    <property type="entry name" value="DUF354"/>
</dbReference>
<evidence type="ECO:0000313" key="2">
    <source>
        <dbReference type="Proteomes" id="UP000281431"/>
    </source>
</evidence>
<evidence type="ECO:0000313" key="1">
    <source>
        <dbReference type="EMBL" id="RQG96178.1"/>
    </source>
</evidence>
<dbReference type="EMBL" id="REFZ01000027">
    <property type="protein sequence ID" value="RQG96178.1"/>
    <property type="molecule type" value="Genomic_DNA"/>
</dbReference>
<gene>
    <name evidence="1" type="ORF">EA472_20850</name>
</gene>
<dbReference type="Pfam" id="PF04007">
    <property type="entry name" value="DUF354"/>
    <property type="match status" value="1"/>
</dbReference>
<dbReference type="PIRSF" id="PIRSF005357">
    <property type="entry name" value="UCP005357"/>
    <property type="match status" value="1"/>
</dbReference>
<proteinExistence type="predicted"/>
<accession>A0A3N6LZ83</accession>
<sequence length="345" mass="38986">MKEGRVLVQISHPAHVHFFKNFLGECEEEGLETKIIIRDKDLVINLLNQYGHEFDVILSQKEDGPIGAIDQLKYGLNTLRSAREFEADLIAAVGGTAASHASTFNKAKSLVFTDTEHATIQNRITFPFADRICTPVSYTENINDRQVRYPGYHELSYLHPERFSPDPTVLDEINADESDTLVIIRLVAWDAIHDLGKEGISNINRYISKLENQGARVLITSESELPPTFKEYVISVSPHRIHHLMYYADLFVGESGTMAIESAVLGTPSVFISPLRAGVLSELEEEYKLLYNFNGEGRHQRGLEKAVSLLNTSEKVWHQRRENMLKDKIDTTGFITDQVKIMLGE</sequence>
<keyword evidence="2" id="KW-1185">Reference proteome</keyword>
<dbReference type="OrthoDB" id="185087at2157"/>
<dbReference type="Proteomes" id="UP000281431">
    <property type="component" value="Unassembled WGS sequence"/>
</dbReference>